<evidence type="ECO:0008006" key="5">
    <source>
        <dbReference type="Google" id="ProtNLM"/>
    </source>
</evidence>
<dbReference type="AlphaFoldDB" id="A0A1B8Q454"/>
<reference evidence="3 4" key="1">
    <citation type="submission" date="2016-06" db="EMBL/GenBank/DDBJ databases">
        <title>Draft genome of Moraxella lacunata CCUG 57757A.</title>
        <authorList>
            <person name="Salva-Serra F."/>
            <person name="Engstrom-Jakobsson H."/>
            <person name="Thorell K."/>
            <person name="Gonzales-Siles L."/>
            <person name="Karlsson R."/>
            <person name="Boulund F."/>
            <person name="Engstrand L."/>
            <person name="Kristiansson E."/>
            <person name="Moore E."/>
        </authorList>
    </citation>
    <scope>NUCLEOTIDE SEQUENCE [LARGE SCALE GENOMIC DNA]</scope>
    <source>
        <strain evidence="3 4">CCUG 57757A</strain>
    </source>
</reference>
<evidence type="ECO:0000256" key="2">
    <source>
        <dbReference type="SAM" id="Phobius"/>
    </source>
</evidence>
<evidence type="ECO:0000313" key="3">
    <source>
        <dbReference type="EMBL" id="OBX64252.1"/>
    </source>
</evidence>
<name>A0A1B8Q454_MORLA</name>
<dbReference type="RefSeq" id="WP_065256557.1">
    <property type="nucleotide sequence ID" value="NZ_JARDJM010000023.1"/>
</dbReference>
<feature type="region of interest" description="Disordered" evidence="1">
    <location>
        <begin position="202"/>
        <end position="222"/>
    </location>
</feature>
<keyword evidence="2" id="KW-0472">Membrane</keyword>
<accession>A0A1B8Q454</accession>
<dbReference type="OrthoDB" id="5295180at2"/>
<dbReference type="Proteomes" id="UP000092607">
    <property type="component" value="Unassembled WGS sequence"/>
</dbReference>
<feature type="transmembrane region" description="Helical" evidence="2">
    <location>
        <begin position="26"/>
        <end position="51"/>
    </location>
</feature>
<evidence type="ECO:0000313" key="4">
    <source>
        <dbReference type="Proteomes" id="UP000092607"/>
    </source>
</evidence>
<protein>
    <recommendedName>
        <fullName evidence="5">FixH</fullName>
    </recommendedName>
</protein>
<gene>
    <name evidence="3" type="ORF">A9309_05040</name>
</gene>
<evidence type="ECO:0000256" key="1">
    <source>
        <dbReference type="SAM" id="MobiDB-lite"/>
    </source>
</evidence>
<dbReference type="EMBL" id="LZMS01000044">
    <property type="protein sequence ID" value="OBX64252.1"/>
    <property type="molecule type" value="Genomic_DNA"/>
</dbReference>
<proteinExistence type="predicted"/>
<comment type="caution">
    <text evidence="3">The sequence shown here is derived from an EMBL/GenBank/DDBJ whole genome shotgun (WGS) entry which is preliminary data.</text>
</comment>
<keyword evidence="2" id="KW-0812">Transmembrane</keyword>
<keyword evidence="2" id="KW-1133">Transmembrane helix</keyword>
<dbReference type="Pfam" id="PF05751">
    <property type="entry name" value="FixH"/>
    <property type="match status" value="1"/>
</dbReference>
<organism evidence="3 4">
    <name type="scientific">Moraxella lacunata</name>
    <dbReference type="NCBI Taxonomy" id="477"/>
    <lineage>
        <taxon>Bacteria</taxon>
        <taxon>Pseudomonadati</taxon>
        <taxon>Pseudomonadota</taxon>
        <taxon>Gammaproteobacteria</taxon>
        <taxon>Moraxellales</taxon>
        <taxon>Moraxellaceae</taxon>
        <taxon>Moraxella</taxon>
    </lineage>
</organism>
<dbReference type="InterPro" id="IPR008620">
    <property type="entry name" value="FixH"/>
</dbReference>
<sequence length="222" mass="24792">MSATTPTPNTPQATASTNANVWYKNYMVIVFVIGLPLIVVIGCIFFIVHAFKIKDSPVRDDWYMDGKSLYQDASKDKLAHDLGLSGIMRLDGTPDDCAVRFELKSAQSMSYPATLNVKVSHATDKAKDRDFVLTYQSDNLYTGTLTLDPLPAKYYLNITNDDDSTTEIEAGSWRLTHSQKLPAQNVAFLPLTAFDNERQALPDQRNKRHQQHAPDTVPPLAQ</sequence>